<dbReference type="EC" id="5.4.99.12" evidence="4"/>
<evidence type="ECO:0000256" key="2">
    <source>
        <dbReference type="ARBA" id="ARBA00022694"/>
    </source>
</evidence>
<dbReference type="PANTHER" id="PTHR11142:SF0">
    <property type="entry name" value="TRNA PSEUDOURIDINE SYNTHASE-LIKE 1"/>
    <property type="match status" value="1"/>
</dbReference>
<sequence>MGQVKNIKLVIEYDGTNYSGWQRQYNAITIQQRLEEAIEKATGEFSPVIGSSRTDAGVHARGFVCNFFTASKIPTSNIKMVLNTLLPEDIAVLDSKEVDSSFHSRYFTTGKEYSYTIVTGDRPPVIGRQYVYYFRRKLDIEKIKNSCEYFIGTHDFSAFKKKGSTARSSIRTIKELTVLKEKNIIKFNIVGDGFLYNMVRIIIGTLLEVGLGRFSIEYVKYILESKDRAKAGKPVPAKGLCLEKVFY</sequence>
<dbReference type="PANTHER" id="PTHR11142">
    <property type="entry name" value="PSEUDOURIDYLATE SYNTHASE"/>
    <property type="match status" value="1"/>
</dbReference>
<dbReference type="InterPro" id="IPR020094">
    <property type="entry name" value="TruA/RsuA/RluB/E/F_N"/>
</dbReference>
<evidence type="ECO:0000256" key="7">
    <source>
        <dbReference type="RuleBase" id="RU003792"/>
    </source>
</evidence>
<dbReference type="HAMAP" id="MF_00171">
    <property type="entry name" value="TruA"/>
    <property type="match status" value="1"/>
</dbReference>
<dbReference type="KEGG" id="ckr:CKR_0216"/>
<dbReference type="InterPro" id="IPR020095">
    <property type="entry name" value="PsdUridine_synth_TruA_C"/>
</dbReference>
<dbReference type="HOGENOM" id="CLU_014673_0_1_9"/>
<dbReference type="InterPro" id="IPR020103">
    <property type="entry name" value="PsdUridine_synth_cat_dom_sf"/>
</dbReference>
<evidence type="ECO:0000256" key="3">
    <source>
        <dbReference type="ARBA" id="ARBA00023235"/>
    </source>
</evidence>
<dbReference type="InterPro" id="IPR020097">
    <property type="entry name" value="PsdUridine_synth_TruA_a/b_dom"/>
</dbReference>
<feature type="active site" description="Nucleophile" evidence="4 5">
    <location>
        <position position="55"/>
    </location>
</feature>
<feature type="domain" description="Pseudouridine synthase I TruA alpha/beta" evidence="8">
    <location>
        <begin position="147"/>
        <end position="247"/>
    </location>
</feature>
<protein>
    <recommendedName>
        <fullName evidence="4">tRNA pseudouridine synthase A</fullName>
        <ecNumber evidence="4">5.4.99.12</ecNumber>
    </recommendedName>
    <alternativeName>
        <fullName evidence="4">tRNA pseudouridine(38-40) synthase</fullName>
    </alternativeName>
    <alternativeName>
        <fullName evidence="4">tRNA pseudouridylate synthase I</fullName>
    </alternativeName>
    <alternativeName>
        <fullName evidence="4">tRNA-uridine isomerase I</fullName>
    </alternativeName>
</protein>
<comment type="similarity">
    <text evidence="1 4 7">Belongs to the tRNA pseudouridine synthase TruA family.</text>
</comment>
<evidence type="ECO:0000256" key="4">
    <source>
        <dbReference type="HAMAP-Rule" id="MF_00171"/>
    </source>
</evidence>
<dbReference type="Gene3D" id="3.30.70.660">
    <property type="entry name" value="Pseudouridine synthase I, catalytic domain, C-terminal subdomain"/>
    <property type="match status" value="1"/>
</dbReference>
<evidence type="ECO:0000313" key="9">
    <source>
        <dbReference type="EMBL" id="BAH05267.1"/>
    </source>
</evidence>
<dbReference type="SUPFAM" id="SSF55120">
    <property type="entry name" value="Pseudouridine synthase"/>
    <property type="match status" value="1"/>
</dbReference>
<dbReference type="AlphaFoldDB" id="B9DYE2"/>
<comment type="subunit">
    <text evidence="4">Homodimer.</text>
</comment>
<dbReference type="Gene3D" id="3.30.70.580">
    <property type="entry name" value="Pseudouridine synthase I, catalytic domain, N-terminal subdomain"/>
    <property type="match status" value="1"/>
</dbReference>
<dbReference type="NCBIfam" id="TIGR00071">
    <property type="entry name" value="hisT_truA"/>
    <property type="match status" value="1"/>
</dbReference>
<gene>
    <name evidence="4" type="primary">truA</name>
    <name evidence="9" type="ordered locus">CKR_0216</name>
</gene>
<organism evidence="9 10">
    <name type="scientific">Clostridium kluyveri (strain NBRC 12016)</name>
    <dbReference type="NCBI Taxonomy" id="583346"/>
    <lineage>
        <taxon>Bacteria</taxon>
        <taxon>Bacillati</taxon>
        <taxon>Bacillota</taxon>
        <taxon>Clostridia</taxon>
        <taxon>Eubacteriales</taxon>
        <taxon>Clostridiaceae</taxon>
        <taxon>Clostridium</taxon>
    </lineage>
</organism>
<dbReference type="Proteomes" id="UP000007969">
    <property type="component" value="Chromosome"/>
</dbReference>
<proteinExistence type="inferred from homology"/>
<reference evidence="10" key="1">
    <citation type="submission" date="2005-09" db="EMBL/GenBank/DDBJ databases">
        <title>Complete genome sequence of Clostridium kluyveri and comparative genomics of Clostridia species.</title>
        <authorList>
            <person name="Inui M."/>
            <person name="Nonaka H."/>
            <person name="Shinoda Y."/>
            <person name="Ikenaga Y."/>
            <person name="Abe M."/>
            <person name="Naito K."/>
            <person name="Vertes A.A."/>
            <person name="Yukawa H."/>
        </authorList>
    </citation>
    <scope>NUCLEOTIDE SEQUENCE [LARGE SCALE GENOMIC DNA]</scope>
    <source>
        <strain evidence="10">NBRC 12016</strain>
    </source>
</reference>
<comment type="caution">
    <text evidence="4">Lacks conserved residue(s) required for the propagation of feature annotation.</text>
</comment>
<comment type="function">
    <text evidence="4">Formation of pseudouridine at positions 38, 39 and 40 in the anticodon stem and loop of transfer RNAs.</text>
</comment>
<evidence type="ECO:0000256" key="1">
    <source>
        <dbReference type="ARBA" id="ARBA00009375"/>
    </source>
</evidence>
<evidence type="ECO:0000256" key="5">
    <source>
        <dbReference type="PIRSR" id="PIRSR001430-1"/>
    </source>
</evidence>
<dbReference type="EMBL" id="AP009049">
    <property type="protein sequence ID" value="BAH05267.1"/>
    <property type="molecule type" value="Genomic_DNA"/>
</dbReference>
<dbReference type="GO" id="GO:0003723">
    <property type="term" value="F:RNA binding"/>
    <property type="evidence" value="ECO:0007669"/>
    <property type="project" value="InterPro"/>
</dbReference>
<dbReference type="InterPro" id="IPR001406">
    <property type="entry name" value="PsdUridine_synth_TruA"/>
</dbReference>
<dbReference type="FunFam" id="3.30.70.580:FF:000001">
    <property type="entry name" value="tRNA pseudouridine synthase A"/>
    <property type="match status" value="1"/>
</dbReference>
<feature type="domain" description="Pseudouridine synthase I TruA alpha/beta" evidence="8">
    <location>
        <begin position="11"/>
        <end position="106"/>
    </location>
</feature>
<keyword evidence="3 4" id="KW-0413">Isomerase</keyword>
<evidence type="ECO:0000259" key="8">
    <source>
        <dbReference type="Pfam" id="PF01416"/>
    </source>
</evidence>
<comment type="catalytic activity">
    <reaction evidence="4 7">
        <text>uridine(38/39/40) in tRNA = pseudouridine(38/39/40) in tRNA</text>
        <dbReference type="Rhea" id="RHEA:22376"/>
        <dbReference type="Rhea" id="RHEA-COMP:10085"/>
        <dbReference type="Rhea" id="RHEA-COMP:10087"/>
        <dbReference type="ChEBI" id="CHEBI:65314"/>
        <dbReference type="ChEBI" id="CHEBI:65315"/>
        <dbReference type="EC" id="5.4.99.12"/>
    </reaction>
</comment>
<accession>B9DYE2</accession>
<dbReference type="GO" id="GO:0160147">
    <property type="term" value="F:tRNA pseudouridine(38-40) synthase activity"/>
    <property type="evidence" value="ECO:0007669"/>
    <property type="project" value="UniProtKB-EC"/>
</dbReference>
<evidence type="ECO:0000256" key="6">
    <source>
        <dbReference type="PIRSR" id="PIRSR001430-2"/>
    </source>
</evidence>
<feature type="binding site" evidence="4 6">
    <location>
        <position position="113"/>
    </location>
    <ligand>
        <name>substrate</name>
    </ligand>
</feature>
<name>B9DYE2_CLOK1</name>
<dbReference type="PIRSF" id="PIRSF001430">
    <property type="entry name" value="tRNA_psdUrid_synth"/>
    <property type="match status" value="1"/>
</dbReference>
<keyword evidence="2 4" id="KW-0819">tRNA processing</keyword>
<dbReference type="Pfam" id="PF01416">
    <property type="entry name" value="PseudoU_synth_1"/>
    <property type="match status" value="2"/>
</dbReference>
<evidence type="ECO:0000313" key="10">
    <source>
        <dbReference type="Proteomes" id="UP000007969"/>
    </source>
</evidence>
<dbReference type="CDD" id="cd02570">
    <property type="entry name" value="PseudoU_synth_EcTruA"/>
    <property type="match status" value="1"/>
</dbReference>
<dbReference type="GO" id="GO:0031119">
    <property type="term" value="P:tRNA pseudouridine synthesis"/>
    <property type="evidence" value="ECO:0007669"/>
    <property type="project" value="UniProtKB-UniRule"/>
</dbReference>